<accession>A0A0C3BYI0</accession>
<reference evidence="2 3" key="1">
    <citation type="submission" date="2014-04" db="EMBL/GenBank/DDBJ databases">
        <authorList>
            <consortium name="DOE Joint Genome Institute"/>
            <person name="Kuo A."/>
            <person name="Tarkka M."/>
            <person name="Buscot F."/>
            <person name="Kohler A."/>
            <person name="Nagy L.G."/>
            <person name="Floudas D."/>
            <person name="Copeland A."/>
            <person name="Barry K.W."/>
            <person name="Cichocki N."/>
            <person name="Veneault-Fourrey C."/>
            <person name="LaButti K."/>
            <person name="Lindquist E.A."/>
            <person name="Lipzen A."/>
            <person name="Lundell T."/>
            <person name="Morin E."/>
            <person name="Murat C."/>
            <person name="Sun H."/>
            <person name="Tunlid A."/>
            <person name="Henrissat B."/>
            <person name="Grigoriev I.V."/>
            <person name="Hibbett D.S."/>
            <person name="Martin F."/>
            <person name="Nordberg H.P."/>
            <person name="Cantor M.N."/>
            <person name="Hua S.X."/>
        </authorList>
    </citation>
    <scope>NUCLEOTIDE SEQUENCE [LARGE SCALE GENOMIC DNA]</scope>
    <source>
        <strain evidence="2 3">F 1598</strain>
    </source>
</reference>
<organism evidence="2 3">
    <name type="scientific">Piloderma croceum (strain F 1598)</name>
    <dbReference type="NCBI Taxonomy" id="765440"/>
    <lineage>
        <taxon>Eukaryota</taxon>
        <taxon>Fungi</taxon>
        <taxon>Dikarya</taxon>
        <taxon>Basidiomycota</taxon>
        <taxon>Agaricomycotina</taxon>
        <taxon>Agaricomycetes</taxon>
        <taxon>Agaricomycetidae</taxon>
        <taxon>Atheliales</taxon>
        <taxon>Atheliaceae</taxon>
        <taxon>Piloderma</taxon>
    </lineage>
</organism>
<evidence type="ECO:0000313" key="2">
    <source>
        <dbReference type="EMBL" id="KIM91588.1"/>
    </source>
</evidence>
<dbReference type="InParanoid" id="A0A0C3BYI0"/>
<keyword evidence="3" id="KW-1185">Reference proteome</keyword>
<reference evidence="3" key="2">
    <citation type="submission" date="2015-01" db="EMBL/GenBank/DDBJ databases">
        <title>Evolutionary Origins and Diversification of the Mycorrhizal Mutualists.</title>
        <authorList>
            <consortium name="DOE Joint Genome Institute"/>
            <consortium name="Mycorrhizal Genomics Consortium"/>
            <person name="Kohler A."/>
            <person name="Kuo A."/>
            <person name="Nagy L.G."/>
            <person name="Floudas D."/>
            <person name="Copeland A."/>
            <person name="Barry K.W."/>
            <person name="Cichocki N."/>
            <person name="Veneault-Fourrey C."/>
            <person name="LaButti K."/>
            <person name="Lindquist E.A."/>
            <person name="Lipzen A."/>
            <person name="Lundell T."/>
            <person name="Morin E."/>
            <person name="Murat C."/>
            <person name="Riley R."/>
            <person name="Ohm R."/>
            <person name="Sun H."/>
            <person name="Tunlid A."/>
            <person name="Henrissat B."/>
            <person name="Grigoriev I.V."/>
            <person name="Hibbett D.S."/>
            <person name="Martin F."/>
        </authorList>
    </citation>
    <scope>NUCLEOTIDE SEQUENCE [LARGE SCALE GENOMIC DNA]</scope>
    <source>
        <strain evidence="3">F 1598</strain>
    </source>
</reference>
<evidence type="ECO:0000256" key="1">
    <source>
        <dbReference type="SAM" id="MobiDB-lite"/>
    </source>
</evidence>
<feature type="region of interest" description="Disordered" evidence="1">
    <location>
        <begin position="1"/>
        <end position="27"/>
    </location>
</feature>
<protein>
    <submittedName>
        <fullName evidence="2">Uncharacterized protein</fullName>
    </submittedName>
</protein>
<dbReference type="EMBL" id="KN832971">
    <property type="protein sequence ID" value="KIM91588.1"/>
    <property type="molecule type" value="Genomic_DNA"/>
</dbReference>
<dbReference type="Proteomes" id="UP000054166">
    <property type="component" value="Unassembled WGS sequence"/>
</dbReference>
<gene>
    <name evidence="2" type="ORF">PILCRDRAFT_133673</name>
</gene>
<evidence type="ECO:0000313" key="3">
    <source>
        <dbReference type="Proteomes" id="UP000054166"/>
    </source>
</evidence>
<dbReference type="AlphaFoldDB" id="A0A0C3BYI0"/>
<sequence length="62" mass="6919">MSFKGVTRRSKVSMRTMASKPTGSALTKPSSVAFLHIGIPLDLGVQHKRNSMRQSFSWPSWL</sequence>
<feature type="compositionally biased region" description="Basic residues" evidence="1">
    <location>
        <begin position="1"/>
        <end position="12"/>
    </location>
</feature>
<proteinExistence type="predicted"/>
<name>A0A0C3BYI0_PILCF</name>
<dbReference type="HOGENOM" id="CLU_2904951_0_0_1"/>